<accession>A0ACC1KMZ6</accession>
<feature type="non-terminal residue" evidence="1">
    <location>
        <position position="453"/>
    </location>
</feature>
<protein>
    <submittedName>
        <fullName evidence="1">Phosphate metabolism protein 7</fullName>
    </submittedName>
</protein>
<feature type="non-terminal residue" evidence="1">
    <location>
        <position position="1"/>
    </location>
</feature>
<sequence>VGASTIMVSPLPQALADSDERIQATFDLFPGGVRQVVVNRDCSALAELIEKRDGYAAKLEGLLTSYAVANEKARQKAAAKGTPPKEVKRPTMRESKVPFKGPKLDAFEFLSTQIGELNQQIADLGKDATQFKRKSSAFVLFRKQLAAHMAAQTVLDYHPFSMNTVSLDVNPDDVIWGNLNLNPYDRSIRGYISLGITVGLVIVWSLLTAALTTLVSIQNLKKLPGLKDMTDSPFLGIFTGIIPAVLVAVVMALLPIILRLLLRLEGTPRKSEIELRLLNRFYFFQVWNVYLITIFTSSILTIAANGFNDPSSIIKLVPEKVPESATPILTYILLLAFTGAAKEILQMTSLALRYILPILFAKTPRKICAAEAPSEFDWGTTIPTHSLIFLMGFSYSFVSPIVNCFAAVYFGLFYLIYRYQFLYVYSDANWATGGLSFPKAVSQTMVGVYISEV</sequence>
<comment type="caution">
    <text evidence="1">The sequence shown here is derived from an EMBL/GenBank/DDBJ whole genome shotgun (WGS) entry which is preliminary data.</text>
</comment>
<evidence type="ECO:0000313" key="2">
    <source>
        <dbReference type="Proteomes" id="UP001140087"/>
    </source>
</evidence>
<gene>
    <name evidence="1" type="primary">PHM7_5</name>
    <name evidence="1" type="ORF">H4R21_006179</name>
</gene>
<dbReference type="Proteomes" id="UP001140087">
    <property type="component" value="Unassembled WGS sequence"/>
</dbReference>
<dbReference type="EMBL" id="JANBUN010003154">
    <property type="protein sequence ID" value="KAJ2792341.1"/>
    <property type="molecule type" value="Genomic_DNA"/>
</dbReference>
<proteinExistence type="predicted"/>
<reference evidence="1" key="1">
    <citation type="submission" date="2022-07" db="EMBL/GenBank/DDBJ databases">
        <title>Phylogenomic reconstructions and comparative analyses of Kickxellomycotina fungi.</title>
        <authorList>
            <person name="Reynolds N.K."/>
            <person name="Stajich J.E."/>
            <person name="Barry K."/>
            <person name="Grigoriev I.V."/>
            <person name="Crous P."/>
            <person name="Smith M.E."/>
        </authorList>
    </citation>
    <scope>NUCLEOTIDE SEQUENCE</scope>
    <source>
        <strain evidence="1">BCRC 34780</strain>
    </source>
</reference>
<keyword evidence="2" id="KW-1185">Reference proteome</keyword>
<evidence type="ECO:0000313" key="1">
    <source>
        <dbReference type="EMBL" id="KAJ2792341.1"/>
    </source>
</evidence>
<organism evidence="1 2">
    <name type="scientific">Coemansia helicoidea</name>
    <dbReference type="NCBI Taxonomy" id="1286919"/>
    <lineage>
        <taxon>Eukaryota</taxon>
        <taxon>Fungi</taxon>
        <taxon>Fungi incertae sedis</taxon>
        <taxon>Zoopagomycota</taxon>
        <taxon>Kickxellomycotina</taxon>
        <taxon>Kickxellomycetes</taxon>
        <taxon>Kickxellales</taxon>
        <taxon>Kickxellaceae</taxon>
        <taxon>Coemansia</taxon>
    </lineage>
</organism>
<name>A0ACC1KMZ6_9FUNG</name>